<dbReference type="AlphaFoldDB" id="F9F3Z8"/>
<dbReference type="EMBL" id="AFQF01000434">
    <property type="protein sequence ID" value="EGU88324.1"/>
    <property type="molecule type" value="Genomic_DNA"/>
</dbReference>
<dbReference type="STRING" id="660025.F9F3Z8"/>
<organism evidence="3">
    <name type="scientific">Fusarium oxysporum (strain Fo5176)</name>
    <name type="common">Fusarium vascular wilt</name>
    <dbReference type="NCBI Taxonomy" id="660025"/>
    <lineage>
        <taxon>Eukaryota</taxon>
        <taxon>Fungi</taxon>
        <taxon>Dikarya</taxon>
        <taxon>Ascomycota</taxon>
        <taxon>Pezizomycotina</taxon>
        <taxon>Sordariomycetes</taxon>
        <taxon>Hypocreomycetidae</taxon>
        <taxon>Hypocreales</taxon>
        <taxon>Nectriaceae</taxon>
        <taxon>Fusarium</taxon>
        <taxon>Fusarium oxysporum species complex</taxon>
    </lineage>
</organism>
<feature type="coiled-coil region" evidence="1">
    <location>
        <begin position="177"/>
        <end position="204"/>
    </location>
</feature>
<evidence type="ECO:0000256" key="2">
    <source>
        <dbReference type="SAM" id="MobiDB-lite"/>
    </source>
</evidence>
<reference evidence="3" key="1">
    <citation type="journal article" date="2012" name="Mol. Plant Microbe Interact.">
        <title>A highly conserved effector in Fusarium oxysporum is required for full virulence on Arabidopsis.</title>
        <authorList>
            <person name="Thatcher L.F."/>
            <person name="Gardiner D.M."/>
            <person name="Kazan K."/>
            <person name="Manners J."/>
        </authorList>
    </citation>
    <scope>NUCLEOTIDE SEQUENCE [LARGE SCALE GENOMIC DNA]</scope>
    <source>
        <strain evidence="3">Fo5176</strain>
    </source>
</reference>
<evidence type="ECO:0000313" key="3">
    <source>
        <dbReference type="EMBL" id="EGU88324.1"/>
    </source>
</evidence>
<evidence type="ECO:0000256" key="1">
    <source>
        <dbReference type="SAM" id="Coils"/>
    </source>
</evidence>
<protein>
    <submittedName>
        <fullName evidence="3">Uncharacterized protein</fullName>
    </submittedName>
</protein>
<comment type="caution">
    <text evidence="3">The sequence shown here is derived from an EMBL/GenBank/DDBJ whole genome shotgun (WGS) entry which is preliminary data.</text>
</comment>
<gene>
    <name evidence="3" type="ORF">FOXB_01123</name>
</gene>
<name>F9F3Z8_FUSOF</name>
<feature type="region of interest" description="Disordered" evidence="2">
    <location>
        <begin position="1"/>
        <end position="26"/>
    </location>
</feature>
<accession>F9F3Z8</accession>
<proteinExistence type="predicted"/>
<dbReference type="PaxDb" id="5507-FOXG_00639P0"/>
<sequence length="485" mass="55585">MEAQGPSQKPGFPLNLETEVSGPPNAIMDQGNPLTKLEEDYNDLLGRIPKFPAFSDLPIGSEFQDKPQNHPVPMQSNTTPEDWTLGEIFGAQQENYTVFLDNYRVVSSEERSNLAQVVQTEVQNGMDRVFNYVKSFIPQPAQASTTSTTTELRAQLKKEKNYVQKLSGDYNNLLQHSHKQKQDLEKVNARLDDVLRERDQLRQLLEGGSLANSDKATDDSIRGKWKELAYNIRCLARHLAHNPPRQQLDDVARERLRFIAGDYYTLLEDEDYRELIIMSYLWVTVQDDVFDARQTIWGGPELKSFKAVRDRIISRVGDGINIPNCDDPIAHAARWLAQGSVMMCNLWERDDRGIRRLVLAEAKRLRPFHSTHQSTADRCDRKVVDQLREILGSAIELDQMMMRSKAIFQIHWRDESQSLSTAEMWNEDVMDSEASTKILSPKSRVIFFISPIVYKAGTADGQRSSQTGIEGKYKRKVIFEHHDEE</sequence>
<dbReference type="OrthoDB" id="5213630at2759"/>
<keyword evidence="1" id="KW-0175">Coiled coil</keyword>